<organism evidence="3 4">
    <name type="scientific">Arthrobacter terrae</name>
    <dbReference type="NCBI Taxonomy" id="2935737"/>
    <lineage>
        <taxon>Bacteria</taxon>
        <taxon>Bacillati</taxon>
        <taxon>Actinomycetota</taxon>
        <taxon>Actinomycetes</taxon>
        <taxon>Micrococcales</taxon>
        <taxon>Micrococcaceae</taxon>
        <taxon>Arthrobacter</taxon>
    </lineage>
</organism>
<dbReference type="Pfam" id="PF00107">
    <property type="entry name" value="ADH_zinc_N"/>
    <property type="match status" value="1"/>
</dbReference>
<dbReference type="SUPFAM" id="SSF51735">
    <property type="entry name" value="NAD(P)-binding Rossmann-fold domains"/>
    <property type="match status" value="1"/>
</dbReference>
<gene>
    <name evidence="3" type="ORF">IV500_13865</name>
</gene>
<dbReference type="PANTHER" id="PTHR44154:SF1">
    <property type="entry name" value="QUINONE OXIDOREDUCTASE"/>
    <property type="match status" value="1"/>
</dbReference>
<evidence type="ECO:0000256" key="1">
    <source>
        <dbReference type="ARBA" id="ARBA00022857"/>
    </source>
</evidence>
<feature type="domain" description="Enoyl reductase (ER)" evidence="2">
    <location>
        <begin position="10"/>
        <end position="324"/>
    </location>
</feature>
<dbReference type="SUPFAM" id="SSF50129">
    <property type="entry name" value="GroES-like"/>
    <property type="match status" value="1"/>
</dbReference>
<evidence type="ECO:0000259" key="2">
    <source>
        <dbReference type="SMART" id="SM00829"/>
    </source>
</evidence>
<evidence type="ECO:0000313" key="4">
    <source>
        <dbReference type="Proteomes" id="UP000655366"/>
    </source>
</evidence>
<keyword evidence="1" id="KW-0521">NADP</keyword>
<dbReference type="GO" id="GO:0016491">
    <property type="term" value="F:oxidoreductase activity"/>
    <property type="evidence" value="ECO:0007669"/>
    <property type="project" value="InterPro"/>
</dbReference>
<accession>A0A931CV65</accession>
<evidence type="ECO:0000313" key="3">
    <source>
        <dbReference type="EMBL" id="MBG0740468.1"/>
    </source>
</evidence>
<proteinExistence type="predicted"/>
<name>A0A931CV65_9MICC</name>
<dbReference type="InterPro" id="IPR020843">
    <property type="entry name" value="ER"/>
</dbReference>
<dbReference type="InterPro" id="IPR051603">
    <property type="entry name" value="Zinc-ADH_QOR/CCCR"/>
</dbReference>
<dbReference type="InterPro" id="IPR036291">
    <property type="entry name" value="NAD(P)-bd_dom_sf"/>
</dbReference>
<dbReference type="Gene3D" id="3.40.50.720">
    <property type="entry name" value="NAD(P)-binding Rossmann-like Domain"/>
    <property type="match status" value="1"/>
</dbReference>
<dbReference type="InterPro" id="IPR013154">
    <property type="entry name" value="ADH-like_N"/>
</dbReference>
<dbReference type="CDD" id="cd08253">
    <property type="entry name" value="zeta_crystallin"/>
    <property type="match status" value="1"/>
</dbReference>
<protein>
    <submittedName>
        <fullName evidence="3">NADPH:quinone reductase</fullName>
    </submittedName>
</protein>
<reference evidence="3 4" key="1">
    <citation type="submission" date="2020-11" db="EMBL/GenBank/DDBJ databases">
        <title>Arthrobacter antarcticus sp. nov., isolated from Antarctic Soil.</title>
        <authorList>
            <person name="Li J."/>
        </authorList>
    </citation>
    <scope>NUCLEOTIDE SEQUENCE [LARGE SCALE GENOMIC DNA]</scope>
    <source>
        <strain evidence="3 4">Z1-20</strain>
    </source>
</reference>
<dbReference type="Proteomes" id="UP000655366">
    <property type="component" value="Unassembled WGS sequence"/>
</dbReference>
<dbReference type="EMBL" id="JADNYM010000017">
    <property type="protein sequence ID" value="MBG0740468.1"/>
    <property type="molecule type" value="Genomic_DNA"/>
</dbReference>
<dbReference type="InterPro" id="IPR013149">
    <property type="entry name" value="ADH-like_C"/>
</dbReference>
<dbReference type="PANTHER" id="PTHR44154">
    <property type="entry name" value="QUINONE OXIDOREDUCTASE"/>
    <property type="match status" value="1"/>
</dbReference>
<comment type="caution">
    <text evidence="3">The sequence shown here is derived from an EMBL/GenBank/DDBJ whole genome shotgun (WGS) entry which is preliminary data.</text>
</comment>
<dbReference type="InterPro" id="IPR011032">
    <property type="entry name" value="GroES-like_sf"/>
</dbReference>
<sequence length="326" mass="34243">MTAAYVRRPGPAAGIEVGSLPRPSPAAEDVLVAVETVALDPVDTLVRSGRYRTALPLPFVLGRDLVGTVVSCGNAVRGFYAGDRVWCNSLGHDGRQGSFAEFAVVPSERLYRLPDGVDPDTAVAVAHPTATAYLAWFVHGRLRPGQTVFVGGGAGNVGLAAIATAALAGARVVTSCRPEDFARCRQAGADAVVNYRDPEPTDRLIEVAPEGLDIFWDTSGHTDFAAAAGATVPGARILITAATGPAGAKTEMPLAQLYTRDISVLGFVISRASVADLAGAAVLINRMLVRNQLHPRITERLPLEQTASAHEHMEAGTVKGRILLRP</sequence>
<dbReference type="AlphaFoldDB" id="A0A931CV65"/>
<dbReference type="Gene3D" id="3.90.180.10">
    <property type="entry name" value="Medium-chain alcohol dehydrogenases, catalytic domain"/>
    <property type="match status" value="1"/>
</dbReference>
<dbReference type="Pfam" id="PF08240">
    <property type="entry name" value="ADH_N"/>
    <property type="match status" value="1"/>
</dbReference>
<dbReference type="SMART" id="SM00829">
    <property type="entry name" value="PKS_ER"/>
    <property type="match status" value="1"/>
</dbReference>
<keyword evidence="4" id="KW-1185">Reference proteome</keyword>